<feature type="compositionally biased region" description="Low complexity" evidence="1">
    <location>
        <begin position="220"/>
        <end position="235"/>
    </location>
</feature>
<dbReference type="Proteomes" id="UP000593560">
    <property type="component" value="Unassembled WGS sequence"/>
</dbReference>
<dbReference type="EMBL" id="JABFAD010149855">
    <property type="protein sequence ID" value="MBA0817936.1"/>
    <property type="molecule type" value="Genomic_DNA"/>
</dbReference>
<protein>
    <recommendedName>
        <fullName evidence="4">Retrotransposon Copia-like N-terminal domain-containing protein</fullName>
    </recommendedName>
</protein>
<feature type="region of interest" description="Disordered" evidence="1">
    <location>
        <begin position="206"/>
        <end position="235"/>
    </location>
</feature>
<dbReference type="PANTHER" id="PTHR47481:SF30">
    <property type="entry name" value="CCHC-TYPE DOMAIN-CONTAINING PROTEIN"/>
    <property type="match status" value="1"/>
</dbReference>
<organism evidence="2 3">
    <name type="scientific">Gossypium harknessii</name>
    <dbReference type="NCBI Taxonomy" id="34285"/>
    <lineage>
        <taxon>Eukaryota</taxon>
        <taxon>Viridiplantae</taxon>
        <taxon>Streptophyta</taxon>
        <taxon>Embryophyta</taxon>
        <taxon>Tracheophyta</taxon>
        <taxon>Spermatophyta</taxon>
        <taxon>Magnoliopsida</taxon>
        <taxon>eudicotyledons</taxon>
        <taxon>Gunneridae</taxon>
        <taxon>Pentapetalae</taxon>
        <taxon>rosids</taxon>
        <taxon>malvids</taxon>
        <taxon>Malvales</taxon>
        <taxon>Malvaceae</taxon>
        <taxon>Malvoideae</taxon>
        <taxon>Gossypium</taxon>
    </lineage>
</organism>
<comment type="caution">
    <text evidence="2">The sequence shown here is derived from an EMBL/GenBank/DDBJ whole genome shotgun (WGS) entry which is preliminary data.</text>
</comment>
<evidence type="ECO:0008006" key="4">
    <source>
        <dbReference type="Google" id="ProtNLM"/>
    </source>
</evidence>
<dbReference type="InterPro" id="IPR036875">
    <property type="entry name" value="Znf_CCHC_sf"/>
</dbReference>
<dbReference type="GO" id="GO:0008270">
    <property type="term" value="F:zinc ion binding"/>
    <property type="evidence" value="ECO:0007669"/>
    <property type="project" value="InterPro"/>
</dbReference>
<dbReference type="Pfam" id="PF14223">
    <property type="entry name" value="Retrotran_gag_2"/>
    <property type="match status" value="1"/>
</dbReference>
<accession>A0A7J9I733</accession>
<evidence type="ECO:0000313" key="2">
    <source>
        <dbReference type="EMBL" id="MBA0817936.1"/>
    </source>
</evidence>
<reference evidence="2 3" key="1">
    <citation type="journal article" date="2019" name="Genome Biol. Evol.">
        <title>Insights into the evolution of the New World diploid cottons (Gossypium, subgenus Houzingenia) based on genome sequencing.</title>
        <authorList>
            <person name="Grover C.E."/>
            <person name="Arick M.A. 2nd"/>
            <person name="Thrash A."/>
            <person name="Conover J.L."/>
            <person name="Sanders W.S."/>
            <person name="Peterson D.G."/>
            <person name="Frelichowski J.E."/>
            <person name="Scheffler J.A."/>
            <person name="Scheffler B.E."/>
            <person name="Wendel J.F."/>
        </authorList>
    </citation>
    <scope>NUCLEOTIDE SEQUENCE [LARGE SCALE GENOMIC DNA]</scope>
    <source>
        <strain evidence="2">0</strain>
        <tissue evidence="2">Leaf</tissue>
    </source>
</reference>
<dbReference type="SUPFAM" id="SSF57756">
    <property type="entry name" value="Retrovirus zinc finger-like domains"/>
    <property type="match status" value="1"/>
</dbReference>
<name>A0A7J9I733_9ROSI</name>
<proteinExistence type="predicted"/>
<gene>
    <name evidence="2" type="ORF">Gohar_021352</name>
</gene>
<evidence type="ECO:0000313" key="3">
    <source>
        <dbReference type="Proteomes" id="UP000593560"/>
    </source>
</evidence>
<dbReference type="AlphaFoldDB" id="A0A7J9I733"/>
<dbReference type="PANTHER" id="PTHR47481">
    <property type="match status" value="1"/>
</dbReference>
<dbReference type="GO" id="GO:0003676">
    <property type="term" value="F:nucleic acid binding"/>
    <property type="evidence" value="ECO:0007669"/>
    <property type="project" value="InterPro"/>
</dbReference>
<evidence type="ECO:0000256" key="1">
    <source>
        <dbReference type="SAM" id="MobiDB-lite"/>
    </source>
</evidence>
<sequence>ATDGVVDNRLFSTTKISVLLDDNTYLLWRQQVLLALKAHKLQGFLDAQQVPPTQFVSDGDGGLHANPEFERFEQQDSALASWLLSSISPTVLPHLIGMNTSAKIWNAIILALSSKGDVSMKEFLMKVKSCCDNLASCGEVISEHEHVTAILNGLPSEYESVISIVTASQVPYTVQGVTSMLLDTETRQQVINCDISSSLNVVSHQSSETSVDNDSIPAYRPSSASRGRGRGRSSNSRIQCQLCGKAGHLVDHCYYRFDSSYKSNNYRPPPQANCCMISPGSPMVPWSSPAQQNVQWCPPGWCFPTPPASI</sequence>
<keyword evidence="3" id="KW-1185">Reference proteome</keyword>
<dbReference type="OrthoDB" id="998461at2759"/>
<feature type="non-terminal residue" evidence="2">
    <location>
        <position position="1"/>
    </location>
</feature>